<evidence type="ECO:0000256" key="2">
    <source>
        <dbReference type="ARBA" id="ARBA00022603"/>
    </source>
</evidence>
<name>A0ABT3AVL1_9CYAN</name>
<keyword evidence="3" id="KW-0808">Transferase</keyword>
<dbReference type="Proteomes" id="UP001526143">
    <property type="component" value="Unassembled WGS sequence"/>
</dbReference>
<comment type="similarity">
    <text evidence="1">Belongs to the class IV-like SAM-binding methyltransferase superfamily. RNA methyltransferase TrmH family.</text>
</comment>
<dbReference type="SMART" id="SM00967">
    <property type="entry name" value="SpoU_sub_bind"/>
    <property type="match status" value="1"/>
</dbReference>
<dbReference type="EMBL" id="JAOWRF010000098">
    <property type="protein sequence ID" value="MCV3213161.1"/>
    <property type="molecule type" value="Genomic_DNA"/>
</dbReference>
<dbReference type="InterPro" id="IPR029028">
    <property type="entry name" value="Alpha/beta_knot_MTases"/>
</dbReference>
<dbReference type="Gene3D" id="3.30.1330.30">
    <property type="match status" value="1"/>
</dbReference>
<dbReference type="InterPro" id="IPR029064">
    <property type="entry name" value="Ribosomal_eL30-like_sf"/>
</dbReference>
<comment type="caution">
    <text evidence="5">The sequence shown here is derived from an EMBL/GenBank/DDBJ whole genome shotgun (WGS) entry which is preliminary data.</text>
</comment>
<feature type="domain" description="RNA 2-O ribose methyltransferase substrate binding" evidence="4">
    <location>
        <begin position="29"/>
        <end position="103"/>
    </location>
</feature>
<evidence type="ECO:0000256" key="1">
    <source>
        <dbReference type="ARBA" id="ARBA00007228"/>
    </source>
</evidence>
<sequence>MLTSLQNSLVKQIRKLHSSKERHKQELFLLEGTHLLEEACGVNYPLDVVCCTSQWEAAHPALWEQACSRCDRFEIVSEEVLKAIATTVQPDGVIATAKRSSAMQVPFTGLLLALETVQDPGNLGTMIRTAAAASASGLWLSADSVDLDNPKVLRASAGQWFRLPMAVSADLKDTVNLAKEAGMQIVATLPSATLTYWQVDWRKPSLILLGNEGAGLSASLATMADKAVKIPLNPGVESLNVAIAGALMLYEAQRQKMKEYML</sequence>
<dbReference type="Gene3D" id="3.40.1280.10">
    <property type="match status" value="1"/>
</dbReference>
<dbReference type="InterPro" id="IPR029026">
    <property type="entry name" value="tRNA_m1G_MTases_N"/>
</dbReference>
<dbReference type="SUPFAM" id="SSF55315">
    <property type="entry name" value="L30e-like"/>
    <property type="match status" value="1"/>
</dbReference>
<evidence type="ECO:0000313" key="5">
    <source>
        <dbReference type="EMBL" id="MCV3213161.1"/>
    </source>
</evidence>
<evidence type="ECO:0000256" key="3">
    <source>
        <dbReference type="ARBA" id="ARBA00022679"/>
    </source>
</evidence>
<dbReference type="PANTHER" id="PTHR43191">
    <property type="entry name" value="RRNA METHYLTRANSFERASE 3"/>
    <property type="match status" value="1"/>
</dbReference>
<dbReference type="InterPro" id="IPR051259">
    <property type="entry name" value="rRNA_Methyltransferase"/>
</dbReference>
<dbReference type="GO" id="GO:0032259">
    <property type="term" value="P:methylation"/>
    <property type="evidence" value="ECO:0007669"/>
    <property type="project" value="UniProtKB-KW"/>
</dbReference>
<dbReference type="PANTHER" id="PTHR43191:SF2">
    <property type="entry name" value="RRNA METHYLTRANSFERASE 3, MITOCHONDRIAL"/>
    <property type="match status" value="1"/>
</dbReference>
<organism evidence="5 6">
    <name type="scientific">Plectonema radiosum NIES-515</name>
    <dbReference type="NCBI Taxonomy" id="2986073"/>
    <lineage>
        <taxon>Bacteria</taxon>
        <taxon>Bacillati</taxon>
        <taxon>Cyanobacteriota</taxon>
        <taxon>Cyanophyceae</taxon>
        <taxon>Oscillatoriophycideae</taxon>
        <taxon>Oscillatoriales</taxon>
        <taxon>Microcoleaceae</taxon>
        <taxon>Plectonema</taxon>
    </lineage>
</organism>
<dbReference type="InterPro" id="IPR053888">
    <property type="entry name" value="MRM3-like_sub_bind"/>
</dbReference>
<evidence type="ECO:0000313" key="6">
    <source>
        <dbReference type="Proteomes" id="UP001526143"/>
    </source>
</evidence>
<dbReference type="SUPFAM" id="SSF75217">
    <property type="entry name" value="alpha/beta knot"/>
    <property type="match status" value="1"/>
</dbReference>
<reference evidence="5 6" key="1">
    <citation type="submission" date="2022-10" db="EMBL/GenBank/DDBJ databases">
        <title>Identification of biosynthetic pathway for the production of the potent trypsin inhibitor radiosumin.</title>
        <authorList>
            <person name="Fewer D.P."/>
            <person name="Delbaje E."/>
            <person name="Ouyang X."/>
            <person name="Agostino P.D."/>
            <person name="Wahlsten M."/>
            <person name="Jokela J."/>
            <person name="Permi P."/>
            <person name="Haapaniemi E."/>
            <person name="Koistinen H."/>
        </authorList>
    </citation>
    <scope>NUCLEOTIDE SEQUENCE [LARGE SCALE GENOMIC DNA]</scope>
    <source>
        <strain evidence="5 6">NIES-515</strain>
    </source>
</reference>
<proteinExistence type="inferred from homology"/>
<keyword evidence="2 5" id="KW-0489">Methyltransferase</keyword>
<dbReference type="InterPro" id="IPR001537">
    <property type="entry name" value="SpoU_MeTrfase"/>
</dbReference>
<dbReference type="Pfam" id="PF00588">
    <property type="entry name" value="SpoU_methylase"/>
    <property type="match status" value="1"/>
</dbReference>
<evidence type="ECO:0000259" key="4">
    <source>
        <dbReference type="SMART" id="SM00967"/>
    </source>
</evidence>
<accession>A0ABT3AVL1</accession>
<protein>
    <submittedName>
        <fullName evidence="5">RNA methyltransferase</fullName>
    </submittedName>
</protein>
<dbReference type="InterPro" id="IPR013123">
    <property type="entry name" value="SpoU_subst-bd"/>
</dbReference>
<dbReference type="GO" id="GO:0008168">
    <property type="term" value="F:methyltransferase activity"/>
    <property type="evidence" value="ECO:0007669"/>
    <property type="project" value="UniProtKB-KW"/>
</dbReference>
<keyword evidence="6" id="KW-1185">Reference proteome</keyword>
<gene>
    <name evidence="5" type="ORF">OGM63_06425</name>
</gene>
<dbReference type="CDD" id="cd18095">
    <property type="entry name" value="SpoU-like_rRNA-MTase"/>
    <property type="match status" value="1"/>
</dbReference>
<dbReference type="RefSeq" id="WP_263744667.1">
    <property type="nucleotide sequence ID" value="NZ_JAOWRF010000098.1"/>
</dbReference>
<dbReference type="Pfam" id="PF22435">
    <property type="entry name" value="MRM3-like_sub_bind"/>
    <property type="match status" value="1"/>
</dbReference>